<feature type="domain" description="Ig-like" evidence="3">
    <location>
        <begin position="113"/>
        <end position="176"/>
    </location>
</feature>
<dbReference type="FunFam" id="2.60.40.10:FF:000811">
    <property type="entry name" value="Titin a"/>
    <property type="match status" value="1"/>
</dbReference>
<accession>A0A669QMY7</accession>
<keyword evidence="1" id="KW-0677">Repeat</keyword>
<feature type="domain" description="Ig-like" evidence="3">
    <location>
        <begin position="22"/>
        <end position="111"/>
    </location>
</feature>
<dbReference type="SMART" id="SM00409">
    <property type="entry name" value="IG"/>
    <property type="match status" value="6"/>
</dbReference>
<dbReference type="OMA" id="VHCARIT"/>
<dbReference type="PANTHER" id="PTHR13817:SF151">
    <property type="entry name" value="TITIN"/>
    <property type="match status" value="1"/>
</dbReference>
<dbReference type="Pfam" id="PF07679">
    <property type="entry name" value="I-set"/>
    <property type="match status" value="5"/>
</dbReference>
<dbReference type="Proteomes" id="UP000472261">
    <property type="component" value="Unplaced"/>
</dbReference>
<evidence type="ECO:0000259" key="4">
    <source>
        <dbReference type="PROSITE" id="PS50853"/>
    </source>
</evidence>
<protein>
    <recommendedName>
        <fullName evidence="7">Titin</fullName>
    </recommendedName>
</protein>
<dbReference type="SUPFAM" id="SSF49265">
    <property type="entry name" value="Fibronectin type III"/>
    <property type="match status" value="1"/>
</dbReference>
<dbReference type="InterPro" id="IPR013783">
    <property type="entry name" value="Ig-like_fold"/>
</dbReference>
<dbReference type="CDD" id="cd00096">
    <property type="entry name" value="Ig"/>
    <property type="match status" value="6"/>
</dbReference>
<dbReference type="PANTHER" id="PTHR13817">
    <property type="entry name" value="TITIN"/>
    <property type="match status" value="1"/>
</dbReference>
<dbReference type="CDD" id="cd00063">
    <property type="entry name" value="FN3"/>
    <property type="match status" value="2"/>
</dbReference>
<evidence type="ECO:0000313" key="5">
    <source>
        <dbReference type="Ensembl" id="ENSPCLP00000015501.1"/>
    </source>
</evidence>
<keyword evidence="6" id="KW-1185">Reference proteome</keyword>
<dbReference type="SUPFAM" id="SSF48726">
    <property type="entry name" value="Immunoglobulin"/>
    <property type="match status" value="6"/>
</dbReference>
<dbReference type="Gene3D" id="2.60.40.10">
    <property type="entry name" value="Immunoglobulins"/>
    <property type="match status" value="8"/>
</dbReference>
<dbReference type="InterPro" id="IPR003599">
    <property type="entry name" value="Ig_sub"/>
</dbReference>
<dbReference type="InterPro" id="IPR007110">
    <property type="entry name" value="Ig-like_dom"/>
</dbReference>
<feature type="domain" description="Ig-like" evidence="3">
    <location>
        <begin position="504"/>
        <end position="593"/>
    </location>
</feature>
<feature type="domain" description="Ig-like" evidence="3">
    <location>
        <begin position="211"/>
        <end position="299"/>
    </location>
</feature>
<evidence type="ECO:0000256" key="1">
    <source>
        <dbReference type="ARBA" id="ARBA00022737"/>
    </source>
</evidence>
<name>A0A669QMY7_PHACC</name>
<organism evidence="5 6">
    <name type="scientific">Phasianus colchicus</name>
    <name type="common">Common pheasant</name>
    <dbReference type="NCBI Taxonomy" id="9054"/>
    <lineage>
        <taxon>Eukaryota</taxon>
        <taxon>Metazoa</taxon>
        <taxon>Chordata</taxon>
        <taxon>Craniata</taxon>
        <taxon>Vertebrata</taxon>
        <taxon>Euteleostomi</taxon>
        <taxon>Archelosauria</taxon>
        <taxon>Archosauria</taxon>
        <taxon>Dinosauria</taxon>
        <taxon>Saurischia</taxon>
        <taxon>Theropoda</taxon>
        <taxon>Coelurosauria</taxon>
        <taxon>Aves</taxon>
        <taxon>Neognathae</taxon>
        <taxon>Galloanserae</taxon>
        <taxon>Galliformes</taxon>
        <taxon>Phasianidae</taxon>
        <taxon>Phasianinae</taxon>
        <taxon>Phasianus</taxon>
    </lineage>
</organism>
<sequence length="758" mass="83304">SGRLSTAMLVPHLIDLCLHTEPAVFMKKLSDFSVEQGKSIVLESIYTGTPPISVTWKRNGMPIAQSQRCSVTTTDKSGILEIFNSTKSDEGEYTCEVSNEAGGDVCHSLVKIGEPLVLKCQIGGAPEIKVSWYKEDTKLRSTQAYKMHFKNNMATLAFSTVEDSDIGEYTCKAENSVGFKLIVVYKKGFLLDSLRTYGGDYYCFAERQLPPTFARKLKDIQETVGAPVTFDCRINGSEPIQVSWYKDGVLLSDSDNVQSTFLNNVATLQILQTSMAYCGQYTCSAQNALGTASSSANDSCIGSVTLRVIVEKPGPMKVTAGDSCTLECTVDGTPELTARWFKDGNELSTDHKYKISFFNKVSGLKILNAGLEDSGEYTFEVKNSSGDYTCQVSNEAGKISCTTHLFVKEPAKFVMKVNDLSVEKGKNLILECTYTGTPPISVTWKKNGLRGTATVKMHFKNQVATLVFSQVDSGDSGEYICKVENTVGEATSSSLLTVQEGKTPPFFDTPITPVDGIIGESADFECHISGTQPIRVTWAKDNQEIRTGGNYQISYVENIAHLTILRVDRGDSGKYTCYASNEVGKDSCTAQLNVKDVPGPVRNLEVTETYDGEVGLAWQEPESDGGSKIIGYVVERRDIKRKTWIVVTDHAENCEYTVTGLQKGGVEYLFRVSARNRVGTGEPVETERPVEAKNQTKTSVQLTWEPPLEDGGSPILGYIIERKEEGTDKWIRCNPKLVPALTFKVRCLAHQQSTTTKM</sequence>
<dbReference type="Ensembl" id="ENSPCLT00000020415.1">
    <property type="protein sequence ID" value="ENSPCLP00000015501.1"/>
    <property type="gene ID" value="ENSPCLG00000012642.1"/>
</dbReference>
<feature type="domain" description="Ig-like" evidence="3">
    <location>
        <begin position="410"/>
        <end position="497"/>
    </location>
</feature>
<dbReference type="Pfam" id="PF00041">
    <property type="entry name" value="fn3"/>
    <property type="match status" value="1"/>
</dbReference>
<reference evidence="5" key="1">
    <citation type="submission" date="2025-08" db="UniProtKB">
        <authorList>
            <consortium name="Ensembl"/>
        </authorList>
    </citation>
    <scope>IDENTIFICATION</scope>
</reference>
<reference evidence="5" key="2">
    <citation type="submission" date="2025-09" db="UniProtKB">
        <authorList>
            <consortium name="Ensembl"/>
        </authorList>
    </citation>
    <scope>IDENTIFICATION</scope>
</reference>
<evidence type="ECO:0008006" key="7">
    <source>
        <dbReference type="Google" id="ProtNLM"/>
    </source>
</evidence>
<dbReference type="PROSITE" id="PS50853">
    <property type="entry name" value="FN3"/>
    <property type="match status" value="1"/>
</dbReference>
<dbReference type="InterPro" id="IPR003598">
    <property type="entry name" value="Ig_sub2"/>
</dbReference>
<dbReference type="InterPro" id="IPR036179">
    <property type="entry name" value="Ig-like_dom_sf"/>
</dbReference>
<dbReference type="AlphaFoldDB" id="A0A669QMY7"/>
<evidence type="ECO:0000259" key="3">
    <source>
        <dbReference type="PROSITE" id="PS50835"/>
    </source>
</evidence>
<dbReference type="InterPro" id="IPR036116">
    <property type="entry name" value="FN3_sf"/>
</dbReference>
<feature type="domain" description="Fibronectin type-III" evidence="4">
    <location>
        <begin position="600"/>
        <end position="695"/>
    </location>
</feature>
<evidence type="ECO:0000313" key="6">
    <source>
        <dbReference type="Proteomes" id="UP000472261"/>
    </source>
</evidence>
<dbReference type="Pfam" id="PF13927">
    <property type="entry name" value="Ig_3"/>
    <property type="match status" value="1"/>
</dbReference>
<dbReference type="GO" id="GO:0031430">
    <property type="term" value="C:M band"/>
    <property type="evidence" value="ECO:0007669"/>
    <property type="project" value="TreeGrafter"/>
</dbReference>
<dbReference type="FunFam" id="2.60.40.10:FF:000022">
    <property type="entry name" value="Cardiac titin"/>
    <property type="match status" value="6"/>
</dbReference>
<feature type="domain" description="Ig-like" evidence="3">
    <location>
        <begin position="307"/>
        <end position="400"/>
    </location>
</feature>
<dbReference type="InterPro" id="IPR003961">
    <property type="entry name" value="FN3_dom"/>
</dbReference>
<dbReference type="SMART" id="SM00408">
    <property type="entry name" value="IGc2"/>
    <property type="match status" value="6"/>
</dbReference>
<dbReference type="InterPro" id="IPR050964">
    <property type="entry name" value="Striated_Muscle_Regulatory"/>
</dbReference>
<keyword evidence="2" id="KW-0393">Immunoglobulin domain</keyword>
<dbReference type="PROSITE" id="PS50835">
    <property type="entry name" value="IG_LIKE"/>
    <property type="match status" value="6"/>
</dbReference>
<dbReference type="GO" id="GO:0045214">
    <property type="term" value="P:sarcomere organization"/>
    <property type="evidence" value="ECO:0007669"/>
    <property type="project" value="TreeGrafter"/>
</dbReference>
<dbReference type="InterPro" id="IPR013098">
    <property type="entry name" value="Ig_I-set"/>
</dbReference>
<evidence type="ECO:0000256" key="2">
    <source>
        <dbReference type="ARBA" id="ARBA00023319"/>
    </source>
</evidence>
<proteinExistence type="predicted"/>
<dbReference type="SMART" id="SM00060">
    <property type="entry name" value="FN3"/>
    <property type="match status" value="2"/>
</dbReference>